<dbReference type="InterPro" id="IPR001841">
    <property type="entry name" value="Znf_RING"/>
</dbReference>
<feature type="compositionally biased region" description="Polar residues" evidence="10">
    <location>
        <begin position="89"/>
        <end position="114"/>
    </location>
</feature>
<dbReference type="PROSITE" id="PS00518">
    <property type="entry name" value="ZF_RING_1"/>
    <property type="match status" value="1"/>
</dbReference>
<evidence type="ECO:0000259" key="12">
    <source>
        <dbReference type="PROSITE" id="PS50103"/>
    </source>
</evidence>
<feature type="domain" description="C3H1-type" evidence="12">
    <location>
        <begin position="58"/>
        <end position="85"/>
    </location>
</feature>
<keyword evidence="6 9" id="KW-0863">Zinc-finger</keyword>
<dbReference type="InterPro" id="IPR000571">
    <property type="entry name" value="Znf_CCCH"/>
</dbReference>
<evidence type="ECO:0000256" key="2">
    <source>
        <dbReference type="ARBA" id="ARBA00012483"/>
    </source>
</evidence>
<organism evidence="13 14">
    <name type="scientific">Hypothenemus hampei</name>
    <name type="common">Coffee berry borer</name>
    <dbReference type="NCBI Taxonomy" id="57062"/>
    <lineage>
        <taxon>Eukaryota</taxon>
        <taxon>Metazoa</taxon>
        <taxon>Ecdysozoa</taxon>
        <taxon>Arthropoda</taxon>
        <taxon>Hexapoda</taxon>
        <taxon>Insecta</taxon>
        <taxon>Pterygota</taxon>
        <taxon>Neoptera</taxon>
        <taxon>Endopterygota</taxon>
        <taxon>Coleoptera</taxon>
        <taxon>Polyphaga</taxon>
        <taxon>Cucujiformia</taxon>
        <taxon>Curculionidae</taxon>
        <taxon>Scolytinae</taxon>
        <taxon>Hypothenemus</taxon>
    </lineage>
</organism>
<dbReference type="AlphaFoldDB" id="A0ABD1EG32"/>
<dbReference type="GO" id="GO:0061630">
    <property type="term" value="F:ubiquitin protein ligase activity"/>
    <property type="evidence" value="ECO:0007669"/>
    <property type="project" value="UniProtKB-EC"/>
</dbReference>
<dbReference type="Gene3D" id="3.30.40.10">
    <property type="entry name" value="Zinc/RING finger domain, C3HC4 (zinc finger)"/>
    <property type="match status" value="1"/>
</dbReference>
<proteinExistence type="predicted"/>
<comment type="catalytic activity">
    <reaction evidence="1">
        <text>S-ubiquitinyl-[E2 ubiquitin-conjugating enzyme]-L-cysteine + [acceptor protein]-L-lysine = [E2 ubiquitin-conjugating enzyme]-L-cysteine + N(6)-ubiquitinyl-[acceptor protein]-L-lysine.</text>
        <dbReference type="EC" id="2.3.2.27"/>
    </reaction>
</comment>
<accession>A0ABD1EG32</accession>
<dbReference type="SMART" id="SM00356">
    <property type="entry name" value="ZnF_C3H1"/>
    <property type="match status" value="4"/>
</dbReference>
<dbReference type="EC" id="2.3.2.27" evidence="2"/>
<feature type="domain" description="C3H1-type" evidence="12">
    <location>
        <begin position="10"/>
        <end position="38"/>
    </location>
</feature>
<keyword evidence="14" id="KW-1185">Reference proteome</keyword>
<evidence type="ECO:0000256" key="8">
    <source>
        <dbReference type="ARBA" id="ARBA00022833"/>
    </source>
</evidence>
<evidence type="ECO:0000256" key="5">
    <source>
        <dbReference type="ARBA" id="ARBA00022737"/>
    </source>
</evidence>
<feature type="zinc finger region" description="C3H1-type" evidence="9">
    <location>
        <begin position="351"/>
        <end position="380"/>
    </location>
</feature>
<evidence type="ECO:0000256" key="9">
    <source>
        <dbReference type="PROSITE-ProRule" id="PRU00723"/>
    </source>
</evidence>
<dbReference type="GO" id="GO:0008270">
    <property type="term" value="F:zinc ion binding"/>
    <property type="evidence" value="ECO:0007669"/>
    <property type="project" value="UniProtKB-KW"/>
</dbReference>
<dbReference type="PANTHER" id="PTHR11224:SF10">
    <property type="entry name" value="IP09428P-RELATED"/>
    <property type="match status" value="1"/>
</dbReference>
<dbReference type="Gene3D" id="4.10.1000.10">
    <property type="entry name" value="Zinc finger, CCCH-type"/>
    <property type="match status" value="1"/>
</dbReference>
<dbReference type="PROSITE" id="PS50089">
    <property type="entry name" value="ZF_RING_2"/>
    <property type="match status" value="1"/>
</dbReference>
<gene>
    <name evidence="13" type="ORF">ABEB36_011072</name>
</gene>
<evidence type="ECO:0000256" key="1">
    <source>
        <dbReference type="ARBA" id="ARBA00000900"/>
    </source>
</evidence>
<dbReference type="InterPro" id="IPR013083">
    <property type="entry name" value="Znf_RING/FYVE/PHD"/>
</dbReference>
<feature type="zinc finger region" description="C3H1-type" evidence="9">
    <location>
        <begin position="10"/>
        <end position="38"/>
    </location>
</feature>
<keyword evidence="5" id="KW-0677">Repeat</keyword>
<keyword evidence="3" id="KW-0808">Transferase</keyword>
<protein>
    <recommendedName>
        <fullName evidence="2">RING-type E3 ubiquitin transferase</fullName>
        <ecNumber evidence="2">2.3.2.27</ecNumber>
    </recommendedName>
</protein>
<feature type="domain" description="C3H1-type" evidence="12">
    <location>
        <begin position="351"/>
        <end position="380"/>
    </location>
</feature>
<evidence type="ECO:0000256" key="3">
    <source>
        <dbReference type="ARBA" id="ARBA00022679"/>
    </source>
</evidence>
<feature type="compositionally biased region" description="Acidic residues" evidence="10">
    <location>
        <begin position="147"/>
        <end position="156"/>
    </location>
</feature>
<dbReference type="FunFam" id="3.30.40.10:FF:000117">
    <property type="entry name" value="Probable E3 ubiquitin-protein ligase makorin-1"/>
    <property type="match status" value="1"/>
</dbReference>
<dbReference type="PROSITE" id="PS50103">
    <property type="entry name" value="ZF_C3H1"/>
    <property type="match status" value="3"/>
</dbReference>
<evidence type="ECO:0000259" key="11">
    <source>
        <dbReference type="PROSITE" id="PS50089"/>
    </source>
</evidence>
<evidence type="ECO:0000256" key="6">
    <source>
        <dbReference type="ARBA" id="ARBA00022771"/>
    </source>
</evidence>
<dbReference type="SMART" id="SM00184">
    <property type="entry name" value="RING"/>
    <property type="match status" value="1"/>
</dbReference>
<feature type="domain" description="RING-type" evidence="11">
    <location>
        <begin position="269"/>
        <end position="322"/>
    </location>
</feature>
<dbReference type="PANTHER" id="PTHR11224">
    <property type="entry name" value="MAKORIN-RELATED"/>
    <property type="match status" value="1"/>
</dbReference>
<evidence type="ECO:0000256" key="7">
    <source>
        <dbReference type="ARBA" id="ARBA00022786"/>
    </source>
</evidence>
<sequence length="451" mass="52444">MAESAQPLVRKYKKYCLQYYNSAVCPYGFHCTYNHSERHEIDLVAYLEGTDFILGEPPKTIRQCHYYKLGRCIFQDRCRYLHDNDDSLRNQSDQQGATNSQPSEKVDLPSTSAQADKKSESESQPNLSKELTQTNDEEHESDGTESSLEEDEEEEGACASPAVVKNKSWAEAPEFVPRGWSYAQVVKADEPQDKLENRKLCPYTTKEGICVNVATCNNVHGEFCDMCERYLLHPYNESERKRHQQECVEQHERNMEHSFAIQRSKEKTCGICFEIIMEKANGEQRFGILPNCNHCFCLTCIRKWRQAHQFENKIIRACPECRVTSDFVCPSMYWVDTKEDKSKLIEDYKEALSRKDCKYFKRGEGKCPFGNKCFYKHATPDGNNIDVGPPSRQRRHRHVDTELDVLQVVLWDFLDGRDFPWQSLANDLEDLVSFFTDSDESDWSDYELFLD</sequence>
<name>A0ABD1EG32_HYPHA</name>
<dbReference type="InterPro" id="IPR045072">
    <property type="entry name" value="MKRN-like"/>
</dbReference>
<dbReference type="InterPro" id="IPR017907">
    <property type="entry name" value="Znf_RING_CS"/>
</dbReference>
<keyword evidence="8 9" id="KW-0862">Zinc</keyword>
<evidence type="ECO:0000313" key="14">
    <source>
        <dbReference type="Proteomes" id="UP001566132"/>
    </source>
</evidence>
<evidence type="ECO:0000256" key="10">
    <source>
        <dbReference type="SAM" id="MobiDB-lite"/>
    </source>
</evidence>
<evidence type="ECO:0000256" key="4">
    <source>
        <dbReference type="ARBA" id="ARBA00022723"/>
    </source>
</evidence>
<dbReference type="SUPFAM" id="SSF57850">
    <property type="entry name" value="RING/U-box"/>
    <property type="match status" value="1"/>
</dbReference>
<dbReference type="EMBL" id="JBDJPC010000008">
    <property type="protein sequence ID" value="KAL1492902.1"/>
    <property type="molecule type" value="Genomic_DNA"/>
</dbReference>
<feature type="compositionally biased region" description="Polar residues" evidence="10">
    <location>
        <begin position="122"/>
        <end position="134"/>
    </location>
</feature>
<comment type="caution">
    <text evidence="13">The sequence shown here is derived from an EMBL/GenBank/DDBJ whole genome shotgun (WGS) entry which is preliminary data.</text>
</comment>
<reference evidence="13 14" key="1">
    <citation type="submission" date="2024-05" db="EMBL/GenBank/DDBJ databases">
        <title>Genetic variation in Jamaican populations of the coffee berry borer (Hypothenemus hampei).</title>
        <authorList>
            <person name="Errbii M."/>
            <person name="Myrie A."/>
        </authorList>
    </citation>
    <scope>NUCLEOTIDE SEQUENCE [LARGE SCALE GENOMIC DNA]</scope>
    <source>
        <strain evidence="13">JA-Hopewell-2020-01-JO</strain>
        <tissue evidence="13">Whole body</tissue>
    </source>
</reference>
<keyword evidence="4 9" id="KW-0479">Metal-binding</keyword>
<feature type="region of interest" description="Disordered" evidence="10">
    <location>
        <begin position="85"/>
        <end position="163"/>
    </location>
</feature>
<keyword evidence="7" id="KW-0833">Ubl conjugation pathway</keyword>
<feature type="zinc finger region" description="C3H1-type" evidence="9">
    <location>
        <begin position="58"/>
        <end position="85"/>
    </location>
</feature>
<evidence type="ECO:0000313" key="13">
    <source>
        <dbReference type="EMBL" id="KAL1492902.1"/>
    </source>
</evidence>
<dbReference type="Proteomes" id="UP001566132">
    <property type="component" value="Unassembled WGS sequence"/>
</dbReference>